<proteinExistence type="predicted"/>
<dbReference type="RefSeq" id="WP_003757811.1">
    <property type="nucleotide sequence ID" value="NZ_ACKO02000007.1"/>
</dbReference>
<accession>C6M4N3</accession>
<dbReference type="Proteomes" id="UP000005365">
    <property type="component" value="Unassembled WGS sequence"/>
</dbReference>
<evidence type="ECO:0008006" key="3">
    <source>
        <dbReference type="Google" id="ProtNLM"/>
    </source>
</evidence>
<dbReference type="EMBL" id="ACKO02000007">
    <property type="protein sequence ID" value="EET44816.1"/>
    <property type="molecule type" value="Genomic_DNA"/>
</dbReference>
<dbReference type="AlphaFoldDB" id="C6M4N3"/>
<dbReference type="PROSITE" id="PS51257">
    <property type="entry name" value="PROKAR_LIPOPROTEIN"/>
    <property type="match status" value="1"/>
</dbReference>
<gene>
    <name evidence="1" type="ORF">NEISICOT_01480</name>
</gene>
<keyword evidence="2" id="KW-1185">Reference proteome</keyword>
<evidence type="ECO:0000313" key="2">
    <source>
        <dbReference type="Proteomes" id="UP000005365"/>
    </source>
</evidence>
<comment type="caution">
    <text evidence="1">The sequence shown here is derived from an EMBL/GenBank/DDBJ whole genome shotgun (WGS) entry which is preliminary data.</text>
</comment>
<protein>
    <recommendedName>
        <fullName evidence="3">Lipoprotein</fullName>
    </recommendedName>
</protein>
<name>C6M4N3_NEISI</name>
<evidence type="ECO:0000313" key="1">
    <source>
        <dbReference type="EMBL" id="EET44816.1"/>
    </source>
</evidence>
<organism evidence="1 2">
    <name type="scientific">Neisseria sicca ATCC 29256</name>
    <dbReference type="NCBI Taxonomy" id="547045"/>
    <lineage>
        <taxon>Bacteria</taxon>
        <taxon>Pseudomonadati</taxon>
        <taxon>Pseudomonadota</taxon>
        <taxon>Betaproteobacteria</taxon>
        <taxon>Neisseriales</taxon>
        <taxon>Neisseriaceae</taxon>
        <taxon>Neisseria</taxon>
    </lineage>
</organism>
<sequence>MKRLFIFALACFTASCTVTPKVESLPDAELNKPYFIEFNVANQATYPDHFIVEMDPPNSGLTVKPIDKWYDTVHISGTPKMKQDIMIEISYLIRGPVGFFEDPEQKKFYQIKVKE</sequence>
<reference evidence="1" key="1">
    <citation type="submission" date="2009-07" db="EMBL/GenBank/DDBJ databases">
        <authorList>
            <person name="Weinstock G."/>
            <person name="Sodergren E."/>
            <person name="Clifton S."/>
            <person name="Fulton L."/>
            <person name="Fulton B."/>
            <person name="Courtney L."/>
            <person name="Fronick C."/>
            <person name="Harrison M."/>
            <person name="Strong C."/>
            <person name="Farmer C."/>
            <person name="Delahaunty K."/>
            <person name="Markovic C."/>
            <person name="Hall O."/>
            <person name="Minx P."/>
            <person name="Tomlinson C."/>
            <person name="Mitreva M."/>
            <person name="Nelson J."/>
            <person name="Hou S."/>
            <person name="Wollam A."/>
            <person name="Pepin K.H."/>
            <person name="Johnson M."/>
            <person name="Bhonagiri V."/>
            <person name="Nash W.E."/>
            <person name="Warren W."/>
            <person name="Chinwalla A."/>
            <person name="Mardis E.R."/>
            <person name="Wilson R.K."/>
        </authorList>
    </citation>
    <scope>NUCLEOTIDE SEQUENCE [LARGE SCALE GENOMIC DNA]</scope>
    <source>
        <strain evidence="1">ATCC 29256</strain>
    </source>
</reference>